<dbReference type="Proteomes" id="UP000190102">
    <property type="component" value="Unassembled WGS sequence"/>
</dbReference>
<keyword evidence="2" id="KW-1185">Reference proteome</keyword>
<organism evidence="1 2">
    <name type="scientific">Trichlorobacter thiogenes</name>
    <dbReference type="NCBI Taxonomy" id="115783"/>
    <lineage>
        <taxon>Bacteria</taxon>
        <taxon>Pseudomonadati</taxon>
        <taxon>Thermodesulfobacteriota</taxon>
        <taxon>Desulfuromonadia</taxon>
        <taxon>Geobacterales</taxon>
        <taxon>Geobacteraceae</taxon>
        <taxon>Trichlorobacter</taxon>
    </lineage>
</organism>
<gene>
    <name evidence="1" type="ORF">SAMN02745119_00091</name>
</gene>
<evidence type="ECO:0000313" key="2">
    <source>
        <dbReference type="Proteomes" id="UP000190102"/>
    </source>
</evidence>
<dbReference type="NCBIfam" id="TIGR04442">
    <property type="entry name" value="TIGR04442 family protein"/>
    <property type="match status" value="1"/>
</dbReference>
<accession>A0A1T4JUZ5</accession>
<dbReference type="STRING" id="115783.SAMN02745119_00091"/>
<reference evidence="2" key="1">
    <citation type="submission" date="2017-02" db="EMBL/GenBank/DDBJ databases">
        <authorList>
            <person name="Varghese N."/>
            <person name="Submissions S."/>
        </authorList>
    </citation>
    <scope>NUCLEOTIDE SEQUENCE [LARGE SCALE GENOMIC DNA]</scope>
    <source>
        <strain evidence="2">ATCC BAA-34</strain>
    </source>
</reference>
<dbReference type="EMBL" id="FUWR01000001">
    <property type="protein sequence ID" value="SJZ34030.1"/>
    <property type="molecule type" value="Genomic_DNA"/>
</dbReference>
<dbReference type="AlphaFoldDB" id="A0A1T4JUZ5"/>
<dbReference type="OrthoDB" id="5389465at2"/>
<protein>
    <submittedName>
        <fullName evidence="1">TIGR04442 family protein</fullName>
    </submittedName>
</protein>
<proteinExistence type="predicted"/>
<name>A0A1T4JUZ5_9BACT</name>
<dbReference type="InterPro" id="IPR031040">
    <property type="entry name" value="CHP04442"/>
</dbReference>
<sequence length="613" mass="71094">MQKDIRLHGQLANGIEYFVLVVGTEAYQRYFFNIVQEEDELRIFSPGNEFILGQKGISFEGNGGHFCEYMFGVEQPTSDLTKTEIINRLVMNGACLEEEGGALHFSEQTSGHQSYDTVFFEGNAVCNYFFSVHSPKLSRKLGEQQQELVRLLGKTLKRTPAVGEERDDLLVDELFPLLQDEGAQLFIVKLINTHHKAYRDLFRSLYFRSKKIADDDFARLTSLATARQIDRYQQERMRIDVMYRHPLNRRIVDEYRSILIGCTARGEISTLENARLNRLKALSVRNKIPGALFFTLDELLKKGRDLKEATEEADYIAQTRQILEGFFLHQSEIDSSIDRDDMLILIKAKKWAIAARDHHFDHLMLDFSRECDEKIRDGADPALLEGFSYVITYLDRLDSTLSLIGQLAFMENVRITEEMLQGLLEHRAAFENLHPGCFEELFAKELFDNPYLGRFGRTKMTILLEGLPLVQAEMQGIEELQKRLIAVDQEERLYLMVLELVRHRVRNFYSSYATKAEQDVLRREVLEELKARKKLAVNLPDHVFQETVTTIQKEAVYLQSLLPTIIAEKNAVLREDFLANAGLDRFYVEELEREYYEQNGLDLEEMYQIRQGL</sequence>
<dbReference type="RefSeq" id="WP_078788413.1">
    <property type="nucleotide sequence ID" value="NZ_FUWR01000001.1"/>
</dbReference>
<evidence type="ECO:0000313" key="1">
    <source>
        <dbReference type="EMBL" id="SJZ34030.1"/>
    </source>
</evidence>